<feature type="signal peptide" evidence="13">
    <location>
        <begin position="1"/>
        <end position="16"/>
    </location>
</feature>
<accession>A0A0B7KDD7</accession>
<dbReference type="PANTHER" id="PTHR48250">
    <property type="entry name" value="CUTINASE 2-RELATED"/>
    <property type="match status" value="1"/>
</dbReference>
<keyword evidence="8" id="KW-0843">Virulence</keyword>
<dbReference type="EC" id="3.1.1.74" evidence="3 13"/>
<evidence type="ECO:0000256" key="10">
    <source>
        <dbReference type="ARBA" id="ARBA00034045"/>
    </source>
</evidence>
<dbReference type="InterPro" id="IPR043580">
    <property type="entry name" value="CUTINASE_1"/>
</dbReference>
<evidence type="ECO:0000256" key="3">
    <source>
        <dbReference type="ARBA" id="ARBA00013095"/>
    </source>
</evidence>
<evidence type="ECO:0000256" key="1">
    <source>
        <dbReference type="ARBA" id="ARBA00004613"/>
    </source>
</evidence>
<dbReference type="AlphaFoldDB" id="A0A0B7KDD7"/>
<evidence type="ECO:0000256" key="7">
    <source>
        <dbReference type="ARBA" id="ARBA00022801"/>
    </source>
</evidence>
<dbReference type="InterPro" id="IPR000675">
    <property type="entry name" value="Cutinase/axe"/>
</dbReference>
<evidence type="ECO:0000256" key="6">
    <source>
        <dbReference type="ARBA" id="ARBA00022729"/>
    </source>
</evidence>
<evidence type="ECO:0000313" key="14">
    <source>
        <dbReference type="EMBL" id="CEO53482.1"/>
    </source>
</evidence>
<dbReference type="InterPro" id="IPR011150">
    <property type="entry name" value="Cutinase_monf"/>
</dbReference>
<evidence type="ECO:0000256" key="8">
    <source>
        <dbReference type="ARBA" id="ARBA00023026"/>
    </source>
</evidence>
<dbReference type="PRINTS" id="PR00129">
    <property type="entry name" value="CUTINASE"/>
</dbReference>
<evidence type="ECO:0000256" key="5">
    <source>
        <dbReference type="ARBA" id="ARBA00022525"/>
    </source>
</evidence>
<evidence type="ECO:0000256" key="12">
    <source>
        <dbReference type="PIRSR" id="PIRSR611150-2"/>
    </source>
</evidence>
<name>A0A0B7KDD7_BIOOC</name>
<keyword evidence="6 13" id="KW-0732">Signal</keyword>
<dbReference type="EMBL" id="CDPU01000035">
    <property type="protein sequence ID" value="CEO53482.1"/>
    <property type="molecule type" value="Genomic_DNA"/>
</dbReference>
<dbReference type="PROSITE" id="PS00155">
    <property type="entry name" value="CUTINASE_1"/>
    <property type="match status" value="1"/>
</dbReference>
<dbReference type="SUPFAM" id="SSF53474">
    <property type="entry name" value="alpha/beta-Hydrolases"/>
    <property type="match status" value="1"/>
</dbReference>
<evidence type="ECO:0000313" key="15">
    <source>
        <dbReference type="EMBL" id="KAF9747127.1"/>
    </source>
</evidence>
<sequence>MKFFTAITLFTALVAGAPLGMEELETRQSSTSTDLERGSSSNCPSAILIFARGSTEIGNMGSSVGPALSGALSQKVRGIWVQGVGGPYDAALGDNALPRGSSSRAIAEGVRLFKLAKSKCPNASVVAGGYSQGAALIAAAISDLDSSTRDQVKGAALFGYTQNKQNNGRIPNYPADRTKVYCAVGDLVCEGLLIVAPPHLTYNDEARGEAADFLASKV</sequence>
<evidence type="ECO:0000256" key="9">
    <source>
        <dbReference type="ARBA" id="ARBA00023157"/>
    </source>
</evidence>
<proteinExistence type="inferred from homology"/>
<dbReference type="PANTHER" id="PTHR48250:SF3">
    <property type="entry name" value="CUTINASE 1-RELATED"/>
    <property type="match status" value="1"/>
</dbReference>
<evidence type="ECO:0000256" key="11">
    <source>
        <dbReference type="PIRSR" id="PIRSR611150-1"/>
    </source>
</evidence>
<keyword evidence="9 12" id="KW-1015">Disulfide bond</keyword>
<evidence type="ECO:0000256" key="4">
    <source>
        <dbReference type="ARBA" id="ARBA00022487"/>
    </source>
</evidence>
<dbReference type="FunFam" id="3.40.50.1820:FF:000235">
    <property type="entry name" value="Cutinase 1"/>
    <property type="match status" value="1"/>
</dbReference>
<keyword evidence="7 13" id="KW-0378">Hydrolase</keyword>
<dbReference type="SMART" id="SM01110">
    <property type="entry name" value="Cutinase"/>
    <property type="match status" value="1"/>
</dbReference>
<dbReference type="Gene3D" id="3.40.50.1820">
    <property type="entry name" value="alpha/beta hydrolase"/>
    <property type="match status" value="1"/>
</dbReference>
<comment type="subcellular location">
    <subcellularLocation>
        <location evidence="1 13">Secreted</location>
    </subcellularLocation>
</comment>
<gene>
    <name evidence="14" type="ORF">BN869_000009540_1</name>
    <name evidence="15" type="ORF">IM811_002461</name>
</gene>
<keyword evidence="4 13" id="KW-0719">Serine esterase</keyword>
<reference evidence="15" key="2">
    <citation type="submission" date="2020-10" db="EMBL/GenBank/DDBJ databases">
        <title>High-Quality Genome Resource of Clonostachys rosea strain S41 by Oxford Nanopore Long-Read Sequencing.</title>
        <authorList>
            <person name="Wang H."/>
        </authorList>
    </citation>
    <scope>NUCLEOTIDE SEQUENCE</scope>
    <source>
        <strain evidence="15">S41</strain>
    </source>
</reference>
<feature type="active site" description="Nucleophile" evidence="11">
    <location>
        <position position="131"/>
    </location>
</feature>
<evidence type="ECO:0000256" key="2">
    <source>
        <dbReference type="ARBA" id="ARBA00007534"/>
    </source>
</evidence>
<keyword evidence="5 13" id="KW-0964">Secreted</keyword>
<dbReference type="InterPro" id="IPR029058">
    <property type="entry name" value="AB_hydrolase_fold"/>
</dbReference>
<feature type="active site" description="Proton donor/acceptor" evidence="11">
    <location>
        <position position="199"/>
    </location>
</feature>
<dbReference type="Proteomes" id="UP000616885">
    <property type="component" value="Unassembled WGS sequence"/>
</dbReference>
<evidence type="ECO:0000256" key="13">
    <source>
        <dbReference type="RuleBase" id="RU361263"/>
    </source>
</evidence>
<dbReference type="GO" id="GO:0050525">
    <property type="term" value="F:cutinase activity"/>
    <property type="evidence" value="ECO:0007669"/>
    <property type="project" value="UniProtKB-UniRule"/>
</dbReference>
<feature type="disulfide bond" evidence="12">
    <location>
        <begin position="182"/>
        <end position="189"/>
    </location>
</feature>
<dbReference type="GO" id="GO:0005576">
    <property type="term" value="C:extracellular region"/>
    <property type="evidence" value="ECO:0007669"/>
    <property type="project" value="UniProtKB-SubCell"/>
</dbReference>
<dbReference type="EMBL" id="JADCTT010000010">
    <property type="protein sequence ID" value="KAF9747127.1"/>
    <property type="molecule type" value="Genomic_DNA"/>
</dbReference>
<reference evidence="14" key="1">
    <citation type="submission" date="2015-01" db="EMBL/GenBank/DDBJ databases">
        <authorList>
            <person name="Durling Mikael"/>
        </authorList>
    </citation>
    <scope>NUCLEOTIDE SEQUENCE</scope>
</reference>
<feature type="active site" evidence="11">
    <location>
        <position position="186"/>
    </location>
</feature>
<protein>
    <recommendedName>
        <fullName evidence="3 13">Cutinase</fullName>
        <ecNumber evidence="3 13">3.1.1.74</ecNumber>
    </recommendedName>
</protein>
<comment type="function">
    <text evidence="13">Catalyzes the hydrolysis of complex carboxylic polyesters found in the cell wall of plants. Degrades cutin, a macromolecule that forms the structure of the plant cuticle.</text>
</comment>
<feature type="disulfide bond" evidence="12">
    <location>
        <begin position="43"/>
        <end position="120"/>
    </location>
</feature>
<organism evidence="14">
    <name type="scientific">Bionectria ochroleuca</name>
    <name type="common">Gliocladium roseum</name>
    <dbReference type="NCBI Taxonomy" id="29856"/>
    <lineage>
        <taxon>Eukaryota</taxon>
        <taxon>Fungi</taxon>
        <taxon>Dikarya</taxon>
        <taxon>Ascomycota</taxon>
        <taxon>Pezizomycotina</taxon>
        <taxon>Sordariomycetes</taxon>
        <taxon>Hypocreomycetidae</taxon>
        <taxon>Hypocreales</taxon>
        <taxon>Bionectriaceae</taxon>
        <taxon>Clonostachys</taxon>
    </lineage>
</organism>
<comment type="similarity">
    <text evidence="2 13">Belongs to the cutinase family.</text>
</comment>
<dbReference type="Pfam" id="PF01083">
    <property type="entry name" value="Cutinase"/>
    <property type="match status" value="1"/>
</dbReference>
<dbReference type="GO" id="GO:0016052">
    <property type="term" value="P:carbohydrate catabolic process"/>
    <property type="evidence" value="ECO:0007669"/>
    <property type="project" value="TreeGrafter"/>
</dbReference>
<feature type="chain" id="PRO_5044513650" description="Cutinase" evidence="13">
    <location>
        <begin position="17"/>
        <end position="218"/>
    </location>
</feature>
<comment type="catalytic activity">
    <reaction evidence="10 13">
        <text>cutin + H2O = cutin monomers.</text>
        <dbReference type="EC" id="3.1.1.74"/>
    </reaction>
</comment>